<gene>
    <name evidence="2" type="ORF">CASFOL_006602</name>
</gene>
<dbReference type="PANTHER" id="PTHR33738:SF21">
    <property type="entry name" value="TPRXL"/>
    <property type="match status" value="1"/>
</dbReference>
<evidence type="ECO:0000313" key="2">
    <source>
        <dbReference type="EMBL" id="KAL3650199.1"/>
    </source>
</evidence>
<reference evidence="3" key="1">
    <citation type="journal article" date="2024" name="IScience">
        <title>Strigolactones Initiate the Formation of Haustorium-like Structures in Castilleja.</title>
        <authorList>
            <person name="Buerger M."/>
            <person name="Peterson D."/>
            <person name="Chory J."/>
        </authorList>
    </citation>
    <scope>NUCLEOTIDE SEQUENCE [LARGE SCALE GENOMIC DNA]</scope>
</reference>
<keyword evidence="3" id="KW-1185">Reference proteome</keyword>
<dbReference type="Proteomes" id="UP001632038">
    <property type="component" value="Unassembled WGS sequence"/>
</dbReference>
<sequence>MDRKGKQVPGSSSSSSSFTADLFGPKDSSKSSTGYFDSIFGPPYKGAPVRDTTRPDSEHSYNAKHDTTTDTYNNRKGKSMKNESKPSYENERSVEPCYYNSSIHYGGQENYTYASQHISPPHNFKKDGENDENEGASRGNWWKVDHSIIKELASLNFTLSVKSTTKKKENGAKNYIYKY</sequence>
<feature type="compositionally biased region" description="Basic and acidic residues" evidence="1">
    <location>
        <begin position="80"/>
        <end position="93"/>
    </location>
</feature>
<feature type="compositionally biased region" description="Basic and acidic residues" evidence="1">
    <location>
        <begin position="51"/>
        <end position="68"/>
    </location>
</feature>
<evidence type="ECO:0000256" key="1">
    <source>
        <dbReference type="SAM" id="MobiDB-lite"/>
    </source>
</evidence>
<evidence type="ECO:0000313" key="3">
    <source>
        <dbReference type="Proteomes" id="UP001632038"/>
    </source>
</evidence>
<name>A0ABD3EAP8_9LAMI</name>
<feature type="region of interest" description="Disordered" evidence="1">
    <location>
        <begin position="1"/>
        <end position="93"/>
    </location>
</feature>
<accession>A0ABD3EAP8</accession>
<proteinExistence type="predicted"/>
<comment type="caution">
    <text evidence="2">The sequence shown here is derived from an EMBL/GenBank/DDBJ whole genome shotgun (WGS) entry which is preliminary data.</text>
</comment>
<organism evidence="2 3">
    <name type="scientific">Castilleja foliolosa</name>
    <dbReference type="NCBI Taxonomy" id="1961234"/>
    <lineage>
        <taxon>Eukaryota</taxon>
        <taxon>Viridiplantae</taxon>
        <taxon>Streptophyta</taxon>
        <taxon>Embryophyta</taxon>
        <taxon>Tracheophyta</taxon>
        <taxon>Spermatophyta</taxon>
        <taxon>Magnoliopsida</taxon>
        <taxon>eudicotyledons</taxon>
        <taxon>Gunneridae</taxon>
        <taxon>Pentapetalae</taxon>
        <taxon>asterids</taxon>
        <taxon>lamiids</taxon>
        <taxon>Lamiales</taxon>
        <taxon>Orobanchaceae</taxon>
        <taxon>Pedicularideae</taxon>
        <taxon>Castillejinae</taxon>
        <taxon>Castilleja</taxon>
    </lineage>
</organism>
<protein>
    <submittedName>
        <fullName evidence="2">Uncharacterized protein</fullName>
    </submittedName>
</protein>
<dbReference type="PANTHER" id="PTHR33738">
    <property type="entry name" value="EMB|CAB82975.1"/>
    <property type="match status" value="1"/>
</dbReference>
<dbReference type="EMBL" id="JAVIJP010000007">
    <property type="protein sequence ID" value="KAL3650199.1"/>
    <property type="molecule type" value="Genomic_DNA"/>
</dbReference>
<feature type="region of interest" description="Disordered" evidence="1">
    <location>
        <begin position="111"/>
        <end position="140"/>
    </location>
</feature>
<dbReference type="AlphaFoldDB" id="A0ABD3EAP8"/>